<dbReference type="SUPFAM" id="SSF50965">
    <property type="entry name" value="Galactose oxidase, central domain"/>
    <property type="match status" value="1"/>
</dbReference>
<dbReference type="Pfam" id="PF24981">
    <property type="entry name" value="Beta-prop_ATRN-LZTR1"/>
    <property type="match status" value="1"/>
</dbReference>
<feature type="region of interest" description="Disordered" evidence="4">
    <location>
        <begin position="520"/>
        <end position="589"/>
    </location>
</feature>
<evidence type="ECO:0000256" key="5">
    <source>
        <dbReference type="SAM" id="Phobius"/>
    </source>
</evidence>
<dbReference type="InterPro" id="IPR015915">
    <property type="entry name" value="Kelch-typ_b-propeller"/>
</dbReference>
<keyword evidence="5" id="KW-1133">Transmembrane helix</keyword>
<evidence type="ECO:0000313" key="9">
    <source>
        <dbReference type="Proteomes" id="UP001586593"/>
    </source>
</evidence>
<keyword evidence="3" id="KW-0408">Iron</keyword>
<accession>A0ABR3WZN0</accession>
<feature type="domain" description="Attractin/MKLN-like beta-propeller" evidence="7">
    <location>
        <begin position="118"/>
        <end position="363"/>
    </location>
</feature>
<protein>
    <recommendedName>
        <fullName evidence="7">Attractin/MKLN-like beta-propeller domain-containing protein</fullName>
    </recommendedName>
</protein>
<feature type="transmembrane region" description="Helical" evidence="5">
    <location>
        <begin position="490"/>
        <end position="513"/>
    </location>
</feature>
<dbReference type="InterPro" id="IPR056737">
    <property type="entry name" value="Beta-prop_ATRN-MKLN-like"/>
</dbReference>
<evidence type="ECO:0000313" key="8">
    <source>
        <dbReference type="EMBL" id="KAL1869078.1"/>
    </source>
</evidence>
<dbReference type="InterPro" id="IPR011043">
    <property type="entry name" value="Gal_Oxase/kelch_b-propeller"/>
</dbReference>
<feature type="chain" id="PRO_5046499494" description="Attractin/MKLN-like beta-propeller domain-containing protein" evidence="6">
    <location>
        <begin position="29"/>
        <end position="667"/>
    </location>
</feature>
<name>A0ABR3WZN0_9PEZI</name>
<keyword evidence="9" id="KW-1185">Reference proteome</keyword>
<keyword evidence="5" id="KW-0472">Membrane</keyword>
<evidence type="ECO:0000256" key="3">
    <source>
        <dbReference type="ARBA" id="ARBA00023004"/>
    </source>
</evidence>
<feature type="compositionally biased region" description="Polar residues" evidence="4">
    <location>
        <begin position="547"/>
        <end position="557"/>
    </location>
</feature>
<feature type="compositionally biased region" description="Polar residues" evidence="4">
    <location>
        <begin position="473"/>
        <end position="483"/>
    </location>
</feature>
<sequence>MRQSWIRLLQLLPTIFLLLLIFPQGSLQDRDPIKDFCRRFGHQTAVIDRKLYIDGGLVNWNPISSYPANYSNRALLYQDLDHNGEDGMPQLHANLSKSSQIPDVSGGVLWADEVNKRFYLFGGEYYQEPPAQAFTLYSFDTLENKWEMVGSPQGTVVSSVSYGAGVAVSERGEGYYYGGWLSNNSVLGWTGPPVATSTLIKYDMDSNSWTNNTGPDQVRRAEGVMVYIPAGDGGMLVYFGGLADLYLNGTGVGQPMDVIKLYDVLSSKWYTQTATGTIPGMRRRFCAGVTWPADQSSYNIYIYGGASMPPDTAGYDDVYVLTIPTFTWVKLYPTDGNVTGQYPHHSLTCNVVEGTQMLVIGGTFPLTEDCDAPTQWGTHNMDMGEQNEDHALWKLWDPTTVDGGDGSSGSDGNKTAYRVPDPIVAVVGGGPEGGATHRAPSTGFDAPDLKVLMTRTATLSATRSPTRPIPGATMSSSSTLGPHRSISSRAIAGIAVGGAVTLAAVAAVVWCIIRKRRRAGANGGNHAARRDDDPIGPGHSASFRSGPHTNVATSMSALSSYPPLPPPSPYLQRQHSPLPPGELAELSVGGGGASGAGAWLGADGVVYKLLSPSSSPSPGGGNGDVPPFKIDEHGRVVQKARRRRRRRIQRGTVREPAVSPTAGTPGA</sequence>
<evidence type="ECO:0000256" key="2">
    <source>
        <dbReference type="ARBA" id="ARBA00022737"/>
    </source>
</evidence>
<evidence type="ECO:0000256" key="1">
    <source>
        <dbReference type="ARBA" id="ARBA00022441"/>
    </source>
</evidence>
<proteinExistence type="predicted"/>
<dbReference type="EMBL" id="JAZHXJ010000203">
    <property type="protein sequence ID" value="KAL1869078.1"/>
    <property type="molecule type" value="Genomic_DNA"/>
</dbReference>
<reference evidence="8 9" key="1">
    <citation type="journal article" date="2024" name="Commun. Biol.">
        <title>Comparative genomic analysis of thermophilic fungi reveals convergent evolutionary adaptations and gene losses.</title>
        <authorList>
            <person name="Steindorff A.S."/>
            <person name="Aguilar-Pontes M.V."/>
            <person name="Robinson A.J."/>
            <person name="Andreopoulos B."/>
            <person name="LaButti K."/>
            <person name="Kuo A."/>
            <person name="Mondo S."/>
            <person name="Riley R."/>
            <person name="Otillar R."/>
            <person name="Haridas S."/>
            <person name="Lipzen A."/>
            <person name="Grimwood J."/>
            <person name="Schmutz J."/>
            <person name="Clum A."/>
            <person name="Reid I.D."/>
            <person name="Moisan M.C."/>
            <person name="Butler G."/>
            <person name="Nguyen T.T.M."/>
            <person name="Dewar K."/>
            <person name="Conant G."/>
            <person name="Drula E."/>
            <person name="Henrissat B."/>
            <person name="Hansel C."/>
            <person name="Singer S."/>
            <person name="Hutchinson M.I."/>
            <person name="de Vries R.P."/>
            <person name="Natvig D.O."/>
            <person name="Powell A.J."/>
            <person name="Tsang A."/>
            <person name="Grigoriev I.V."/>
        </authorList>
    </citation>
    <scope>NUCLEOTIDE SEQUENCE [LARGE SCALE GENOMIC DNA]</scope>
    <source>
        <strain evidence="8 9">ATCC 24622</strain>
    </source>
</reference>
<keyword evidence="1" id="KW-0880">Kelch repeat</keyword>
<feature type="region of interest" description="Disordered" evidence="4">
    <location>
        <begin position="613"/>
        <end position="667"/>
    </location>
</feature>
<feature type="signal peptide" evidence="6">
    <location>
        <begin position="1"/>
        <end position="28"/>
    </location>
</feature>
<evidence type="ECO:0000256" key="4">
    <source>
        <dbReference type="SAM" id="MobiDB-lite"/>
    </source>
</evidence>
<keyword evidence="6" id="KW-0732">Signal</keyword>
<dbReference type="PANTHER" id="PTHR47435">
    <property type="entry name" value="KELCH REPEAT PROTEIN (AFU_ORTHOLOGUE AFUA_5G12780)"/>
    <property type="match status" value="1"/>
</dbReference>
<feature type="compositionally biased region" description="Basic residues" evidence="4">
    <location>
        <begin position="636"/>
        <end position="649"/>
    </location>
</feature>
<organism evidence="8 9">
    <name type="scientific">Phialemonium thermophilum</name>
    <dbReference type="NCBI Taxonomy" id="223376"/>
    <lineage>
        <taxon>Eukaryota</taxon>
        <taxon>Fungi</taxon>
        <taxon>Dikarya</taxon>
        <taxon>Ascomycota</taxon>
        <taxon>Pezizomycotina</taxon>
        <taxon>Sordariomycetes</taxon>
        <taxon>Sordariomycetidae</taxon>
        <taxon>Cephalothecales</taxon>
        <taxon>Cephalothecaceae</taxon>
        <taxon>Phialemonium</taxon>
    </lineage>
</organism>
<dbReference type="PANTHER" id="PTHR47435:SF4">
    <property type="entry name" value="KELCH REPEAT PROTEIN (AFU_ORTHOLOGUE AFUA_5G12780)"/>
    <property type="match status" value="1"/>
</dbReference>
<keyword evidence="2" id="KW-0677">Repeat</keyword>
<dbReference type="Gene3D" id="2.120.10.80">
    <property type="entry name" value="Kelch-type beta propeller"/>
    <property type="match status" value="2"/>
</dbReference>
<gene>
    <name evidence="8" type="ORF">VTK73DRAFT_3386</name>
</gene>
<dbReference type="Proteomes" id="UP001586593">
    <property type="component" value="Unassembled WGS sequence"/>
</dbReference>
<comment type="caution">
    <text evidence="8">The sequence shown here is derived from an EMBL/GenBank/DDBJ whole genome shotgun (WGS) entry which is preliminary data.</text>
</comment>
<feature type="region of interest" description="Disordered" evidence="4">
    <location>
        <begin position="458"/>
        <end position="483"/>
    </location>
</feature>
<evidence type="ECO:0000256" key="6">
    <source>
        <dbReference type="SAM" id="SignalP"/>
    </source>
</evidence>
<evidence type="ECO:0000259" key="7">
    <source>
        <dbReference type="Pfam" id="PF24981"/>
    </source>
</evidence>
<keyword evidence="5" id="KW-0812">Transmembrane</keyword>